<dbReference type="InterPro" id="IPR050855">
    <property type="entry name" value="NDM-1-like"/>
</dbReference>
<dbReference type="PANTHER" id="PTHR42951">
    <property type="entry name" value="METALLO-BETA-LACTAMASE DOMAIN-CONTAINING"/>
    <property type="match status" value="1"/>
</dbReference>
<name>A0A6J7KZ94_9ZZZZ</name>
<dbReference type="InterPro" id="IPR001279">
    <property type="entry name" value="Metallo-B-lactamas"/>
</dbReference>
<sequence length="343" mass="36512">MRTTLAGAPSAFEGGLLPLGSGTWAWIQPDGGWGEANAGLVVGDGASAVVDTLWDGRRCREMLAAMAAPTAGAPVRLAVNTHADGDHWWGNAELPADARIVTSAEARTAMDEEESPRGMARLRRLTGLSGRLPGRAGEMGRYVRGMLEPFDFRHVELRLPDDVFHGTATEEVGGRELLLRTLGPAHTVGDLVVHVPDAGVLFAADLLFVGVTPVMWAGPVESWIAALDAILATDADTIVPGHGPVGGPEEVRAMRDYWAWLAGAVAAQHRMGHRALEATIAILRDPDAAAYRRWLVPERTLISVTVMQRGLAGEGPLPRTTAVRAALFDQVASVRRALRDDAG</sequence>
<evidence type="ECO:0000259" key="1">
    <source>
        <dbReference type="SMART" id="SM00849"/>
    </source>
</evidence>
<dbReference type="SMART" id="SM00849">
    <property type="entry name" value="Lactamase_B"/>
    <property type="match status" value="1"/>
</dbReference>
<organism evidence="2">
    <name type="scientific">freshwater metagenome</name>
    <dbReference type="NCBI Taxonomy" id="449393"/>
    <lineage>
        <taxon>unclassified sequences</taxon>
        <taxon>metagenomes</taxon>
        <taxon>ecological metagenomes</taxon>
    </lineage>
</organism>
<feature type="domain" description="Metallo-beta-lactamase" evidence="1">
    <location>
        <begin position="35"/>
        <end position="242"/>
    </location>
</feature>
<evidence type="ECO:0000313" key="2">
    <source>
        <dbReference type="EMBL" id="CAB4961091.1"/>
    </source>
</evidence>
<dbReference type="AlphaFoldDB" id="A0A6J7KZ94"/>
<reference evidence="2" key="1">
    <citation type="submission" date="2020-05" db="EMBL/GenBank/DDBJ databases">
        <authorList>
            <person name="Chiriac C."/>
            <person name="Salcher M."/>
            <person name="Ghai R."/>
            <person name="Kavagutti S V."/>
        </authorList>
    </citation>
    <scope>NUCLEOTIDE SEQUENCE</scope>
</reference>
<dbReference type="EMBL" id="CAFBMK010000489">
    <property type="protein sequence ID" value="CAB4961091.1"/>
    <property type="molecule type" value="Genomic_DNA"/>
</dbReference>
<proteinExistence type="predicted"/>
<accession>A0A6J7KZ94</accession>
<dbReference type="CDD" id="cd16282">
    <property type="entry name" value="metallo-hydrolase-like_MBL-fold"/>
    <property type="match status" value="1"/>
</dbReference>
<dbReference type="InterPro" id="IPR036866">
    <property type="entry name" value="RibonucZ/Hydroxyglut_hydro"/>
</dbReference>
<dbReference type="Gene3D" id="3.60.15.10">
    <property type="entry name" value="Ribonuclease Z/Hydroxyacylglutathione hydrolase-like"/>
    <property type="match status" value="1"/>
</dbReference>
<dbReference type="PANTHER" id="PTHR42951:SF4">
    <property type="entry name" value="ACYL-COENZYME A THIOESTERASE MBLAC2"/>
    <property type="match status" value="1"/>
</dbReference>
<dbReference type="Pfam" id="PF00753">
    <property type="entry name" value="Lactamase_B"/>
    <property type="match status" value="1"/>
</dbReference>
<protein>
    <submittedName>
        <fullName evidence="2">Unannotated protein</fullName>
    </submittedName>
</protein>
<gene>
    <name evidence="2" type="ORF">UFOPK3564_04065</name>
</gene>
<dbReference type="SUPFAM" id="SSF56281">
    <property type="entry name" value="Metallo-hydrolase/oxidoreductase"/>
    <property type="match status" value="1"/>
</dbReference>